<keyword evidence="10" id="KW-1185">Reference proteome</keyword>
<organism evidence="9 10">
    <name type="scientific">Trichodelitschia bisporula</name>
    <dbReference type="NCBI Taxonomy" id="703511"/>
    <lineage>
        <taxon>Eukaryota</taxon>
        <taxon>Fungi</taxon>
        <taxon>Dikarya</taxon>
        <taxon>Ascomycota</taxon>
        <taxon>Pezizomycotina</taxon>
        <taxon>Dothideomycetes</taxon>
        <taxon>Dothideomycetes incertae sedis</taxon>
        <taxon>Phaeotrichales</taxon>
        <taxon>Phaeotrichaceae</taxon>
        <taxon>Trichodelitschia</taxon>
    </lineage>
</organism>
<sequence>MASNATNHYLTTTSYNHSIKQLHNQHEPPSQHRPSQNQAHLPPLGQALKLPGLSGPDPALSVSSLDTTLGGGEDANDTTANLSPQQPGTSSHPGSASKGPESKRSRACDSCRGLKVKCQPGGEHPQNACRRCAKANRTCIVTPPTKKRTRKTDNKVADLERKLDELKARLELTEEQKEKDRAKERARDRPEERDPPTMMPKPPVKRQLSPSHSPYDYYPPDTKSVPDIRSSSLTVGHDDRSPNKRYRVLGNEPRCGNERSQNEFVENAGRDERGASIYNQRGPVVFDHSDIDGKIDAIISHRTAEHLFDRYVHEFVPNFPAVTFPPGTKASDVRRNKPILFLSILSSTCFGAGLDDDTQSRLEEVLREQFATSMWKNGEKSLELIQSLQVATLWYRPPENFEQHMHYQMVHMSAVMAIDIGMGKRGPVWKKLFPNDQRPQDQRPRLPSVHDNAEARRAWLVCYFLCISITMILRRPILVRFTDYMEDCLAYLETAEDALPSDKILCQHVKLANIAERIAAEFHMDDPAVSLSIQDGKVTTSIKRFEENLADVRTRVIDDKALLLAEHVTNLYLHEIALHSQNNVEDFKTPFTEETFKNSAGPSVLGPHHIQALTACQTSCHKILHTFLSLEIDVIYVLPVLFCVRCIYAMVVMIKLYMAASSEDLANVIKKDDLRIEQYLGELEQRFQTIMSRDARSPHSKFFYVIRRLAEKYQNIKQGKGGPLSRRATPPTGQEVRQAGNAVMQPAQGLDLLSQAAMGNNYSNGAMPANGQVQQPPMVPQAGWYQPVSTDAGGMPMDPNYQYAGGMPMYDAFDYGLQGMNLVIDGAISGLFGPDTFWNVDQSTNMYPQNGGNGGWG</sequence>
<keyword evidence="5" id="KW-0804">Transcription</keyword>
<dbReference type="InterPro" id="IPR007219">
    <property type="entry name" value="XnlR_reg_dom"/>
</dbReference>
<dbReference type="PANTHER" id="PTHR31845:SF39">
    <property type="entry name" value="TRANSCRIPTION FACTOR PBCR-RELATED"/>
    <property type="match status" value="1"/>
</dbReference>
<protein>
    <recommendedName>
        <fullName evidence="8">Zn(2)-C6 fungal-type domain-containing protein</fullName>
    </recommendedName>
</protein>
<dbReference type="GO" id="GO:0000976">
    <property type="term" value="F:transcription cis-regulatory region binding"/>
    <property type="evidence" value="ECO:0007669"/>
    <property type="project" value="TreeGrafter"/>
</dbReference>
<dbReference type="PROSITE" id="PS00463">
    <property type="entry name" value="ZN2_CY6_FUNGAL_1"/>
    <property type="match status" value="1"/>
</dbReference>
<feature type="domain" description="Zn(2)-C6 fungal-type" evidence="8">
    <location>
        <begin position="107"/>
        <end position="141"/>
    </location>
</feature>
<evidence type="ECO:0000256" key="7">
    <source>
        <dbReference type="SAM" id="MobiDB-lite"/>
    </source>
</evidence>
<feature type="compositionally biased region" description="Low complexity" evidence="7">
    <location>
        <begin position="209"/>
        <end position="221"/>
    </location>
</feature>
<dbReference type="InterPro" id="IPR001138">
    <property type="entry name" value="Zn2Cys6_DnaBD"/>
</dbReference>
<dbReference type="GO" id="GO:0005634">
    <property type="term" value="C:nucleus"/>
    <property type="evidence" value="ECO:0007669"/>
    <property type="project" value="UniProtKB-SubCell"/>
</dbReference>
<dbReference type="OrthoDB" id="8062037at2759"/>
<dbReference type="SMART" id="SM00066">
    <property type="entry name" value="GAL4"/>
    <property type="match status" value="1"/>
</dbReference>
<evidence type="ECO:0000256" key="1">
    <source>
        <dbReference type="ARBA" id="ARBA00004123"/>
    </source>
</evidence>
<dbReference type="Pfam" id="PF04082">
    <property type="entry name" value="Fungal_trans"/>
    <property type="match status" value="1"/>
</dbReference>
<evidence type="ECO:0000256" key="6">
    <source>
        <dbReference type="ARBA" id="ARBA00023242"/>
    </source>
</evidence>
<dbReference type="Proteomes" id="UP000799640">
    <property type="component" value="Unassembled WGS sequence"/>
</dbReference>
<dbReference type="InterPro" id="IPR036864">
    <property type="entry name" value="Zn2-C6_fun-type_DNA-bd_sf"/>
</dbReference>
<evidence type="ECO:0000256" key="5">
    <source>
        <dbReference type="ARBA" id="ARBA00023163"/>
    </source>
</evidence>
<gene>
    <name evidence="9" type="ORF">EJ06DRAFT_486877</name>
</gene>
<dbReference type="CDD" id="cd12148">
    <property type="entry name" value="fungal_TF_MHR"/>
    <property type="match status" value="1"/>
</dbReference>
<dbReference type="GO" id="GO:0000981">
    <property type="term" value="F:DNA-binding transcription factor activity, RNA polymerase II-specific"/>
    <property type="evidence" value="ECO:0007669"/>
    <property type="project" value="InterPro"/>
</dbReference>
<dbReference type="GO" id="GO:0006351">
    <property type="term" value="P:DNA-templated transcription"/>
    <property type="evidence" value="ECO:0007669"/>
    <property type="project" value="InterPro"/>
</dbReference>
<accession>A0A6G1I854</accession>
<feature type="compositionally biased region" description="Polar residues" evidence="7">
    <location>
        <begin position="77"/>
        <end position="94"/>
    </location>
</feature>
<dbReference type="GO" id="GO:0008270">
    <property type="term" value="F:zinc ion binding"/>
    <property type="evidence" value="ECO:0007669"/>
    <property type="project" value="InterPro"/>
</dbReference>
<evidence type="ECO:0000256" key="3">
    <source>
        <dbReference type="ARBA" id="ARBA00023015"/>
    </source>
</evidence>
<comment type="subcellular location">
    <subcellularLocation>
        <location evidence="1">Nucleus</location>
    </subcellularLocation>
</comment>
<proteinExistence type="predicted"/>
<keyword evidence="3" id="KW-0805">Transcription regulation</keyword>
<dbReference type="PANTHER" id="PTHR31845">
    <property type="entry name" value="FINGER DOMAIN PROTEIN, PUTATIVE-RELATED"/>
    <property type="match status" value="1"/>
</dbReference>
<keyword evidence="6" id="KW-0539">Nucleus</keyword>
<feature type="compositionally biased region" description="Basic and acidic residues" evidence="7">
    <location>
        <begin position="170"/>
        <end position="195"/>
    </location>
</feature>
<dbReference type="PROSITE" id="PS50048">
    <property type="entry name" value="ZN2_CY6_FUNGAL_2"/>
    <property type="match status" value="1"/>
</dbReference>
<keyword evidence="4" id="KW-0238">DNA-binding</keyword>
<dbReference type="Gene3D" id="4.10.240.10">
    <property type="entry name" value="Zn(2)-C6 fungal-type DNA-binding domain"/>
    <property type="match status" value="1"/>
</dbReference>
<keyword evidence="2" id="KW-0479">Metal-binding</keyword>
<evidence type="ECO:0000256" key="4">
    <source>
        <dbReference type="ARBA" id="ARBA00023125"/>
    </source>
</evidence>
<reference evidence="9" key="1">
    <citation type="journal article" date="2020" name="Stud. Mycol.">
        <title>101 Dothideomycetes genomes: a test case for predicting lifestyles and emergence of pathogens.</title>
        <authorList>
            <person name="Haridas S."/>
            <person name="Albert R."/>
            <person name="Binder M."/>
            <person name="Bloem J."/>
            <person name="Labutti K."/>
            <person name="Salamov A."/>
            <person name="Andreopoulos B."/>
            <person name="Baker S."/>
            <person name="Barry K."/>
            <person name="Bills G."/>
            <person name="Bluhm B."/>
            <person name="Cannon C."/>
            <person name="Castanera R."/>
            <person name="Culley D."/>
            <person name="Daum C."/>
            <person name="Ezra D."/>
            <person name="Gonzalez J."/>
            <person name="Henrissat B."/>
            <person name="Kuo A."/>
            <person name="Liang C."/>
            <person name="Lipzen A."/>
            <person name="Lutzoni F."/>
            <person name="Magnuson J."/>
            <person name="Mondo S."/>
            <person name="Nolan M."/>
            <person name="Ohm R."/>
            <person name="Pangilinan J."/>
            <person name="Park H.-J."/>
            <person name="Ramirez L."/>
            <person name="Alfaro M."/>
            <person name="Sun H."/>
            <person name="Tritt A."/>
            <person name="Yoshinaga Y."/>
            <person name="Zwiers L.-H."/>
            <person name="Turgeon B."/>
            <person name="Goodwin S."/>
            <person name="Spatafora J."/>
            <person name="Crous P."/>
            <person name="Grigoriev I."/>
        </authorList>
    </citation>
    <scope>NUCLEOTIDE SEQUENCE</scope>
    <source>
        <strain evidence="9">CBS 262.69</strain>
    </source>
</reference>
<evidence type="ECO:0000256" key="2">
    <source>
        <dbReference type="ARBA" id="ARBA00022723"/>
    </source>
</evidence>
<dbReference type="AlphaFoldDB" id="A0A6G1I854"/>
<evidence type="ECO:0000313" key="10">
    <source>
        <dbReference type="Proteomes" id="UP000799640"/>
    </source>
</evidence>
<feature type="region of interest" description="Disordered" evidence="7">
    <location>
        <begin position="21"/>
        <end position="107"/>
    </location>
</feature>
<dbReference type="InterPro" id="IPR051089">
    <property type="entry name" value="prtT"/>
</dbReference>
<dbReference type="CDD" id="cd00067">
    <property type="entry name" value="GAL4"/>
    <property type="match status" value="1"/>
</dbReference>
<evidence type="ECO:0000313" key="9">
    <source>
        <dbReference type="EMBL" id="KAF2404249.1"/>
    </source>
</evidence>
<evidence type="ECO:0000259" key="8">
    <source>
        <dbReference type="PROSITE" id="PS50048"/>
    </source>
</evidence>
<dbReference type="SUPFAM" id="SSF57701">
    <property type="entry name" value="Zn2/Cys6 DNA-binding domain"/>
    <property type="match status" value="1"/>
</dbReference>
<feature type="region of interest" description="Disordered" evidence="7">
    <location>
        <begin position="170"/>
        <end position="258"/>
    </location>
</feature>
<dbReference type="EMBL" id="ML996688">
    <property type="protein sequence ID" value="KAF2404249.1"/>
    <property type="molecule type" value="Genomic_DNA"/>
</dbReference>
<dbReference type="Pfam" id="PF00172">
    <property type="entry name" value="Zn_clus"/>
    <property type="match status" value="1"/>
</dbReference>
<name>A0A6G1I854_9PEZI</name>